<feature type="region of interest" description="Disordered" evidence="1">
    <location>
        <begin position="1458"/>
        <end position="1486"/>
    </location>
</feature>
<evidence type="ECO:0000256" key="1">
    <source>
        <dbReference type="SAM" id="MobiDB-lite"/>
    </source>
</evidence>
<name>A0ABR2WLW4_9FUNG</name>
<gene>
    <name evidence="2" type="ORF">K7432_011754</name>
</gene>
<dbReference type="Proteomes" id="UP001479436">
    <property type="component" value="Unassembled WGS sequence"/>
</dbReference>
<dbReference type="EMBL" id="JASJQH010000945">
    <property type="protein sequence ID" value="KAK9762469.1"/>
    <property type="molecule type" value="Genomic_DNA"/>
</dbReference>
<sequence>MPFVSALKESFATAPIQDREAIVQKLATANTDDANYYQGLVILQKIYDELMKQEEPTKARKPTSIESDLSNEMQKLLKNIPAHSERYIELNTRFHLLIYPIETLKSVEFIKKGLYIDLLTQKQVEKEENHGTTTTASTLDNNLFSGFNILKNSFDQYQLNGDLDVDVLAFPEIKTAILDKNLLSDDEEVALLKKLFLHPTEKLLGSNILDRLSRLWKLQHNEEHKQSNSWRLQDLPFYTFTLSQMDQLIENIPNIVLLYENFIRTYLEKLVPAPYYSSYSNGDSISFWDDDENILNDYLKRLEAFVQKLPPIYFLLKSAVKFHQLRVDIVRQDFQEINLIQYLEGASDKSIAASTHISNVFSFNKQNNTGFDNTNGITAKTCIDIPLLGSCEIPETDKLQVVQEYLTGLISQGKFTTNIESLGAYMDYHDVLKPLYAKIMLTISPEIQQSWATMLGSSQYERLVAESSVTFTPSTLNASVKRKPGDSIRLSIRTKNIQRLAIRVFQINTENYCRVHINSDARTIADKNNKIDLDGLCPTWEKDIDFSSEPAIRVKTSDFTFGSEGFAPELFEGRGLWVIEFVGGQNQCRAIIQKGYLRHVIQETIAGHVVRVLDETGLSLENAKIWCDNQYYQADESNNILIPYLPFNGDAKMNKMLLISKVDDFCEPASFYQLAEEYRLEADFYVNPEMTSFNKKSTVVVNPRLTMNGISIPLSLIEKMSLLVECMNVDGVTNSTTCQNIGKYPSSIHFEFMVPDRLTNLEFSLQAKIKTLNDTLKTIDVKHSIQYSSPVDHTGVPASVHLKKAVDDNYFIYAFGKNGEPKKDYEVSLKLKHAYIQYRQVEVILKTNCEGIIELGKLAGIQWIEYSNSSGAYKQWLINHNKQSLLPPAICVSTNTAFKLSCPSPSTSESLFSLYKIGVREMLIENFSDRIEKKDSYIVISGLPEGEYMLYTASVSEGTNQIKCTVIEGQIDSVESQATPGETSKKEHFWSDWIIGNNSYAKQNGIVLHRPLDISDISVSERNDVTIQLQNWSSKSFVVITTSTFVPTSSESLAILMNKRSLPRTLAQENRVISDSKSLFLDDKRLGEEYQYVLNRARAEKWVGSNLTKPTLLMYPKKNASTSSDSRYLQNEIAKKRKLMTRYGGGERAFLADAMCYRKMGDIGRLTESSLAFLDHYSPILILPVSADGTISVERQSLGLGNLVQVVAISGEQVVYKNTVLSSSDFSEFKYNDLRQKSSSNKALIRSKVVKNLLPKEKLVINTNEYETIDSFEKLFDTIKTISTVGDSLANEFDYLKTWPGLDAEKKLKLHEEKVCHELNFWLKKKDTLFFKQFVEPAIKSKVQKTFMDLYLVDGDLSEYSSNIYKYAQLNTVEKSLLATRSSNEFAKTVLRVFKEAFDDKKIDERSDAIFDSILAGSALALPQNLDSIEAYENVEVAPPPAHSYGFGAPSGASLFGYGSSSAPPPPQLRSSAYQQSPGYSAQSPAYSAASAFGQSDGLVDDDDDEELQEATNELREKAKQRQKKVAYEFAKQTSEWIETGYYNSQDTIPVKKFWIDYLEYHLEKSGDEQQDVFLSENFMYSLSNLTEIMYVLSLIDLPFETETNWTKEVTETNLEPDNGAIQLAICASPTHPLMVFYRTLTESTTPFSPQSGNSDNNLMLGQELFLYDKNTPIDSDECIKINPLSSHLDPLVEYGNHVIISNVSGKTLTCQVTVQVPTGSVPCADTPYCKSRTISIDPYATWHKVVGSFYFPSAGEYTIVPVTVSTLSGDKLLGMIEAIDVIVVAKSSSEGNISSNDAESQSLSLASWPTLANSGSAEKVISFLENYKKLDRLDFSMIGWRMKDGSFARQVFNTLSLGRCFFSQELWKYGVYHQFDDIIRDLLNFDSSNILANTGQVFESPLVSKKRADHTQIYDYYPLLNARAHPLKSTSHEILNAQFYERYDKFLSYLSQQSSEPSNTDLVILTLYLILQDRIGDAQTTFSRIQLGSSDIDCQVQTDYLEAYLKTRIPVVDQMEQQIQDLESVKEIASKYKDFGILKWRKLFTELYDFGCEVEQGDSTITGDPARRSTRIQSEPILEFEIHQEQQELIVQYANLKSVDVKYYEMNIEVMFSTNPFMNDRATSMMSNENFTWVKPNYTSRVDFPETQKTSVTLEPNMEEDY</sequence>
<protein>
    <submittedName>
        <fullName evidence="2">Uncharacterized protein</fullName>
    </submittedName>
</protein>
<organism evidence="2 3">
    <name type="scientific">Basidiobolus ranarum</name>
    <dbReference type="NCBI Taxonomy" id="34480"/>
    <lineage>
        <taxon>Eukaryota</taxon>
        <taxon>Fungi</taxon>
        <taxon>Fungi incertae sedis</taxon>
        <taxon>Zoopagomycota</taxon>
        <taxon>Entomophthoromycotina</taxon>
        <taxon>Basidiobolomycetes</taxon>
        <taxon>Basidiobolales</taxon>
        <taxon>Basidiobolaceae</taxon>
        <taxon>Basidiobolus</taxon>
    </lineage>
</organism>
<evidence type="ECO:0000313" key="3">
    <source>
        <dbReference type="Proteomes" id="UP001479436"/>
    </source>
</evidence>
<keyword evidence="3" id="KW-1185">Reference proteome</keyword>
<reference evidence="2 3" key="1">
    <citation type="submission" date="2023-04" db="EMBL/GenBank/DDBJ databases">
        <title>Genome of Basidiobolus ranarum AG-B5.</title>
        <authorList>
            <person name="Stajich J.E."/>
            <person name="Carter-House D."/>
            <person name="Gryganskyi A."/>
        </authorList>
    </citation>
    <scope>NUCLEOTIDE SEQUENCE [LARGE SCALE GENOMIC DNA]</scope>
    <source>
        <strain evidence="2 3">AG-B5</strain>
    </source>
</reference>
<accession>A0ABR2WLW4</accession>
<feature type="compositionally biased region" description="Low complexity" evidence="1">
    <location>
        <begin position="1477"/>
        <end position="1486"/>
    </location>
</feature>
<feature type="non-terminal residue" evidence="2">
    <location>
        <position position="2163"/>
    </location>
</feature>
<proteinExistence type="predicted"/>
<comment type="caution">
    <text evidence="2">The sequence shown here is derived from an EMBL/GenBank/DDBJ whole genome shotgun (WGS) entry which is preliminary data.</text>
</comment>
<evidence type="ECO:0000313" key="2">
    <source>
        <dbReference type="EMBL" id="KAK9762469.1"/>
    </source>
</evidence>